<feature type="region of interest" description="Disordered" evidence="1">
    <location>
        <begin position="58"/>
        <end position="84"/>
    </location>
</feature>
<dbReference type="EMBL" id="BAUP01000056">
    <property type="protein sequence ID" value="GAJ46014.1"/>
    <property type="molecule type" value="Genomic_DNA"/>
</dbReference>
<comment type="caution">
    <text evidence="3">The sequence shown here is derived from an EMBL/GenBank/DDBJ whole genome shotgun (WGS) entry which is preliminary data.</text>
</comment>
<keyword evidence="2" id="KW-0812">Transmembrane</keyword>
<feature type="region of interest" description="Disordered" evidence="1">
    <location>
        <begin position="126"/>
        <end position="168"/>
    </location>
</feature>
<organism evidence="3 4">
    <name type="scientific">Holospora elegans E1</name>
    <dbReference type="NCBI Taxonomy" id="1427503"/>
    <lineage>
        <taxon>Bacteria</taxon>
        <taxon>Pseudomonadati</taxon>
        <taxon>Pseudomonadota</taxon>
        <taxon>Alphaproteobacteria</taxon>
        <taxon>Holosporales</taxon>
        <taxon>Holosporaceae</taxon>
        <taxon>Holospora</taxon>
    </lineage>
</organism>
<evidence type="ECO:0000256" key="1">
    <source>
        <dbReference type="SAM" id="MobiDB-lite"/>
    </source>
</evidence>
<gene>
    <name evidence="3" type="ORF">HE1_00334</name>
</gene>
<evidence type="ECO:0000256" key="2">
    <source>
        <dbReference type="SAM" id="Phobius"/>
    </source>
</evidence>
<accession>A0A023DXW7</accession>
<dbReference type="Proteomes" id="UP000024842">
    <property type="component" value="Unassembled WGS sequence"/>
</dbReference>
<sequence length="168" mass="18481">MLFFRLSSQGGIQKLIFMFEKKIKTKISFGIFFGILASLYSGNFAFASGKGEEYNGLEGGEANSFSGQGSVSDSEEGDSSSINPELRDIIYQDLGLEVPHQESDSSSINPELRDIIYQDLDLEVPHQEVNLSESSSSEEQEQNQQQVADSGEEDLGVVKKVKPNDSQD</sequence>
<keyword evidence="2" id="KW-1133">Transmembrane helix</keyword>
<evidence type="ECO:0000313" key="3">
    <source>
        <dbReference type="EMBL" id="GAJ46014.1"/>
    </source>
</evidence>
<keyword evidence="2" id="KW-0472">Membrane</keyword>
<proteinExistence type="predicted"/>
<dbReference type="RefSeq" id="WP_006304541.1">
    <property type="nucleotide sequence ID" value="NZ_BAUP01000056.1"/>
</dbReference>
<evidence type="ECO:0000313" key="4">
    <source>
        <dbReference type="Proteomes" id="UP000024842"/>
    </source>
</evidence>
<keyword evidence="4" id="KW-1185">Reference proteome</keyword>
<protein>
    <submittedName>
        <fullName evidence="3">Uncharacterized protein</fullName>
    </submittedName>
</protein>
<name>A0A023DXW7_9PROT</name>
<dbReference type="AlphaFoldDB" id="A0A023DXW7"/>
<reference evidence="3 4" key="1">
    <citation type="journal article" date="2014" name="FEMS Microbiol. Lett.">
        <title>Draft genome sequences of three Holospora species (Holospora obtusa, Holospora undulata, and Holospora elegans), endonuclear symbiotic bacteria of the ciliate Paramecium caudatum.</title>
        <authorList>
            <person name="Dohra H."/>
            <person name="Tanaka K."/>
            <person name="Suzuki T."/>
            <person name="Fujishima M."/>
            <person name="Suzuki H."/>
        </authorList>
    </citation>
    <scope>NUCLEOTIDE SEQUENCE [LARGE SCALE GENOMIC DNA]</scope>
    <source>
        <strain evidence="3 4">E1</strain>
    </source>
</reference>
<feature type="transmembrane region" description="Helical" evidence="2">
    <location>
        <begin position="27"/>
        <end position="46"/>
    </location>
</feature>